<dbReference type="Gene3D" id="3.40.50.1820">
    <property type="entry name" value="alpha/beta hydrolase"/>
    <property type="match status" value="1"/>
</dbReference>
<evidence type="ECO:0000313" key="1">
    <source>
        <dbReference type="EMBL" id="KPQ33678.1"/>
    </source>
</evidence>
<organism evidence="1 2">
    <name type="scientific">Phormidesmis priestleyi Ana</name>
    <dbReference type="NCBI Taxonomy" id="1666911"/>
    <lineage>
        <taxon>Bacteria</taxon>
        <taxon>Bacillati</taxon>
        <taxon>Cyanobacteriota</taxon>
        <taxon>Cyanophyceae</taxon>
        <taxon>Leptolyngbyales</taxon>
        <taxon>Leptolyngbyaceae</taxon>
        <taxon>Phormidesmis</taxon>
    </lineage>
</organism>
<comment type="caution">
    <text evidence="1">The sequence shown here is derived from an EMBL/GenBank/DDBJ whole genome shotgun (WGS) entry which is preliminary data.</text>
</comment>
<accession>A0A0P7ZGC8</accession>
<gene>
    <name evidence="1" type="ORF">HLUCCA11_17545</name>
</gene>
<dbReference type="EMBL" id="LJZR01000028">
    <property type="protein sequence ID" value="KPQ33678.1"/>
    <property type="molecule type" value="Genomic_DNA"/>
</dbReference>
<protein>
    <submittedName>
        <fullName evidence="1">Prolyl oligopeptidase family</fullName>
    </submittedName>
</protein>
<name>A0A0P7ZGC8_9CYAN</name>
<reference evidence="1 2" key="1">
    <citation type="submission" date="2015-09" db="EMBL/GenBank/DDBJ databases">
        <title>Identification and resolution of microdiversity through metagenomic sequencing of parallel consortia.</title>
        <authorList>
            <person name="Nelson W.C."/>
            <person name="Romine M.F."/>
            <person name="Lindemann S.R."/>
        </authorList>
    </citation>
    <scope>NUCLEOTIDE SEQUENCE [LARGE SCALE GENOMIC DNA]</scope>
    <source>
        <strain evidence="1">Ana</strain>
    </source>
</reference>
<dbReference type="AlphaFoldDB" id="A0A0P7ZGC8"/>
<dbReference type="Proteomes" id="UP000050465">
    <property type="component" value="Unassembled WGS sequence"/>
</dbReference>
<dbReference type="SUPFAM" id="SSF53474">
    <property type="entry name" value="alpha/beta-Hydrolases"/>
    <property type="match status" value="1"/>
</dbReference>
<dbReference type="InterPro" id="IPR029058">
    <property type="entry name" value="AB_hydrolase_fold"/>
</dbReference>
<dbReference type="STRING" id="1666911.HLUCCA11_17545"/>
<evidence type="ECO:0000313" key="2">
    <source>
        <dbReference type="Proteomes" id="UP000050465"/>
    </source>
</evidence>
<proteinExistence type="predicted"/>
<dbReference type="PATRIC" id="fig|1666911.3.peg.1308"/>
<sequence>MAQSIWPQVIPTHPSPDPINVKQVLADFMGGTPHDLPAAYAAASSITYATSAPPQSLPTVLLLYGGRDHLVKSRFGKQMYNALIASDNQAIFIEIPRAEHAFNAVFNGVSNQLALHFIERFLSVSLTTSF</sequence>